<evidence type="ECO:0000313" key="2">
    <source>
        <dbReference type="EMBL" id="NPD91927.1"/>
    </source>
</evidence>
<organism evidence="2 3">
    <name type="scientific">Xylanibacter muris</name>
    <dbReference type="NCBI Taxonomy" id="2736290"/>
    <lineage>
        <taxon>Bacteria</taxon>
        <taxon>Pseudomonadati</taxon>
        <taxon>Bacteroidota</taxon>
        <taxon>Bacteroidia</taxon>
        <taxon>Bacteroidales</taxon>
        <taxon>Prevotellaceae</taxon>
        <taxon>Xylanibacter</taxon>
    </lineage>
</organism>
<comment type="caution">
    <text evidence="2">The sequence shown here is derived from an EMBL/GenBank/DDBJ whole genome shotgun (WGS) entry which is preliminary data.</text>
</comment>
<dbReference type="InterPro" id="IPR032265">
    <property type="entry name" value="DUF4831"/>
</dbReference>
<accession>A0ABX2API4</accession>
<evidence type="ECO:0000256" key="1">
    <source>
        <dbReference type="SAM" id="SignalP"/>
    </source>
</evidence>
<sequence>MKNLLLACLLLTSGTAAAQSEISKYEPGVTPEGAIYYLPKTALRIAVQVEKTTYTPGDFAKYAERYLRVYDVSEEKQFKYKITNIGFSTFGVADTSKCFAVRFDPKSSATNVTLADDGTLLAINSDPIVIPEPKNFTAAPKPASENPRKYLNEEIISAGNTAKMAELTAQEIYEIRESKNMLNRGEADFMPKDGEQLRIMLANLNHQDNMLTSLFCGTITKDTTEHVFVVCPDKNFSKGILFRLSEKLGIVDPDDLSGTPYYLTIEDLKTVHAQEADPKAKKKDKISGIYVNIPGKIKATIYNGAKATNSYELHAGQFGNTELLSSELFNKRFTTKLTLNPTTGSVAKLDASQLK</sequence>
<keyword evidence="3" id="KW-1185">Reference proteome</keyword>
<dbReference type="RefSeq" id="WP_172275269.1">
    <property type="nucleotide sequence ID" value="NZ_CASGMU010000003.1"/>
</dbReference>
<name>A0ABX2API4_9BACT</name>
<dbReference type="EMBL" id="JABKKF010000004">
    <property type="protein sequence ID" value="NPD91927.1"/>
    <property type="molecule type" value="Genomic_DNA"/>
</dbReference>
<keyword evidence="1" id="KW-0732">Signal</keyword>
<dbReference type="Proteomes" id="UP000714420">
    <property type="component" value="Unassembled WGS sequence"/>
</dbReference>
<feature type="chain" id="PRO_5046364680" evidence="1">
    <location>
        <begin position="19"/>
        <end position="355"/>
    </location>
</feature>
<evidence type="ECO:0000313" key="3">
    <source>
        <dbReference type="Proteomes" id="UP000714420"/>
    </source>
</evidence>
<dbReference type="Pfam" id="PF16115">
    <property type="entry name" value="DUF4831"/>
    <property type="match status" value="1"/>
</dbReference>
<gene>
    <name evidence="2" type="ORF">HPS56_06095</name>
</gene>
<reference evidence="2 3" key="1">
    <citation type="submission" date="2020-05" db="EMBL/GenBank/DDBJ databases">
        <title>Distinct polysaccharide utilization as determinants for interspecies competition between intestinal Prevotella spp.</title>
        <authorList>
            <person name="Galvez E.J.C."/>
            <person name="Iljazovic A."/>
            <person name="Strowig T."/>
        </authorList>
    </citation>
    <scope>NUCLEOTIDE SEQUENCE [LARGE SCALE GENOMIC DNA]</scope>
    <source>
        <strain evidence="2 3">PMUR</strain>
    </source>
</reference>
<feature type="signal peptide" evidence="1">
    <location>
        <begin position="1"/>
        <end position="18"/>
    </location>
</feature>
<proteinExistence type="predicted"/>
<protein>
    <submittedName>
        <fullName evidence="2">DUF4831 family protein</fullName>
    </submittedName>
</protein>